<accession>A0A6A8MFJ5</accession>
<dbReference type="RefSeq" id="WP_154549182.1">
    <property type="nucleotide sequence ID" value="NZ_VUMX01000023.1"/>
</dbReference>
<dbReference type="InterPro" id="IPR050155">
    <property type="entry name" value="HAD-like_hydrolase_sf"/>
</dbReference>
<dbReference type="Gene3D" id="1.10.150.240">
    <property type="entry name" value="Putative phosphatase, domain 2"/>
    <property type="match status" value="1"/>
</dbReference>
<proteinExistence type="predicted"/>
<dbReference type="NCBIfam" id="TIGR01549">
    <property type="entry name" value="HAD-SF-IA-v1"/>
    <property type="match status" value="1"/>
</dbReference>
<dbReference type="Pfam" id="PF13419">
    <property type="entry name" value="HAD_2"/>
    <property type="match status" value="1"/>
</dbReference>
<dbReference type="InterPro" id="IPR023214">
    <property type="entry name" value="HAD_sf"/>
</dbReference>
<dbReference type="OrthoDB" id="9792518at2"/>
<evidence type="ECO:0000313" key="1">
    <source>
        <dbReference type="EMBL" id="MST87577.1"/>
    </source>
</evidence>
<dbReference type="PANTHER" id="PTHR43434">
    <property type="entry name" value="PHOSPHOGLYCOLATE PHOSPHATASE"/>
    <property type="match status" value="1"/>
</dbReference>
<dbReference type="InterPro" id="IPR023198">
    <property type="entry name" value="PGP-like_dom2"/>
</dbReference>
<dbReference type="GO" id="GO:0005829">
    <property type="term" value="C:cytosol"/>
    <property type="evidence" value="ECO:0007669"/>
    <property type="project" value="TreeGrafter"/>
</dbReference>
<dbReference type="GO" id="GO:0006281">
    <property type="term" value="P:DNA repair"/>
    <property type="evidence" value="ECO:0007669"/>
    <property type="project" value="TreeGrafter"/>
</dbReference>
<dbReference type="PANTHER" id="PTHR43434:SF26">
    <property type="entry name" value="PYROPHOSPHATASE PPAX"/>
    <property type="match status" value="1"/>
</dbReference>
<sequence>MENYFFDFDGTLCESRDIYVASVQKTFEEHGVKVPTRAEVYGAMGIPINVSIARWARAGHRPELANRLFEEAMAEYNKLEDGMVKVFPGISKLLTELLLAGKKLYVCSSKTHAELAHNLEMLHMTSFFTDFVGADEVVNHKPAPDEIELLTKRYDLDLADSIMLGDAKYDIKMGKNAGCQTCACTWGAFDLAALAAEKPDFTASYPTDILSF</sequence>
<dbReference type="EMBL" id="VUMX01000023">
    <property type="protein sequence ID" value="MST87577.1"/>
    <property type="molecule type" value="Genomic_DNA"/>
</dbReference>
<evidence type="ECO:0000313" key="2">
    <source>
        <dbReference type="Proteomes" id="UP000438120"/>
    </source>
</evidence>
<dbReference type="GO" id="GO:0008967">
    <property type="term" value="F:phosphoglycolate phosphatase activity"/>
    <property type="evidence" value="ECO:0007669"/>
    <property type="project" value="TreeGrafter"/>
</dbReference>
<dbReference type="InterPro" id="IPR041492">
    <property type="entry name" value="HAD_2"/>
</dbReference>
<dbReference type="InterPro" id="IPR006439">
    <property type="entry name" value="HAD-SF_hydro_IA"/>
</dbReference>
<dbReference type="Gene3D" id="3.40.50.1000">
    <property type="entry name" value="HAD superfamily/HAD-like"/>
    <property type="match status" value="1"/>
</dbReference>
<reference evidence="1 2" key="1">
    <citation type="submission" date="2019-08" db="EMBL/GenBank/DDBJ databases">
        <title>In-depth cultivation of the pig gut microbiome towards novel bacterial diversity and tailored functional studies.</title>
        <authorList>
            <person name="Wylensek D."/>
            <person name="Hitch T.C.A."/>
            <person name="Clavel T."/>
        </authorList>
    </citation>
    <scope>NUCLEOTIDE SEQUENCE [LARGE SCALE GENOMIC DNA]</scope>
    <source>
        <strain evidence="1 2">Bifido-178-WT-2B</strain>
    </source>
</reference>
<dbReference type="AlphaFoldDB" id="A0A6A8MFJ5"/>
<keyword evidence="2" id="KW-1185">Reference proteome</keyword>
<dbReference type="InterPro" id="IPR036412">
    <property type="entry name" value="HAD-like_sf"/>
</dbReference>
<comment type="caution">
    <text evidence="1">The sequence shown here is derived from an EMBL/GenBank/DDBJ whole genome shotgun (WGS) entry which is preliminary data.</text>
</comment>
<name>A0A6A8MFJ5_9LACO</name>
<keyword evidence="1" id="KW-0378">Hydrolase</keyword>
<dbReference type="SFLD" id="SFLDS00003">
    <property type="entry name" value="Haloacid_Dehalogenase"/>
    <property type="match status" value="1"/>
</dbReference>
<gene>
    <name evidence="1" type="ORF">FYJ62_08055</name>
</gene>
<dbReference type="SFLD" id="SFLDG01129">
    <property type="entry name" value="C1.5:_HAD__Beta-PGM__Phosphata"/>
    <property type="match status" value="1"/>
</dbReference>
<dbReference type="Proteomes" id="UP000438120">
    <property type="component" value="Unassembled WGS sequence"/>
</dbReference>
<protein>
    <submittedName>
        <fullName evidence="1">HAD family hydrolase</fullName>
    </submittedName>
</protein>
<organism evidence="1 2">
    <name type="scientific">Lactobacillus porci</name>
    <dbReference type="NCBI Taxonomy" id="2012477"/>
    <lineage>
        <taxon>Bacteria</taxon>
        <taxon>Bacillati</taxon>
        <taxon>Bacillota</taxon>
        <taxon>Bacilli</taxon>
        <taxon>Lactobacillales</taxon>
        <taxon>Lactobacillaceae</taxon>
        <taxon>Lactobacillus</taxon>
    </lineage>
</organism>
<dbReference type="SFLD" id="SFLDG01135">
    <property type="entry name" value="C1.5.6:_HAD__Beta-PGM__Phospha"/>
    <property type="match status" value="1"/>
</dbReference>
<dbReference type="SUPFAM" id="SSF56784">
    <property type="entry name" value="HAD-like"/>
    <property type="match status" value="1"/>
</dbReference>